<dbReference type="Gene3D" id="3.40.50.1820">
    <property type="entry name" value="alpha/beta hydrolase"/>
    <property type="match status" value="1"/>
</dbReference>
<dbReference type="PANTHER" id="PTHR42886:SF29">
    <property type="entry name" value="PUMMELIG, ISOFORM A"/>
    <property type="match status" value="1"/>
</dbReference>
<sequence length="192" mass="21465">MQPFNPLAILRAAGPWGPSLIQRIRPDMKDKFKDLDEGALYDYIYHCNAQEPSGESAFRALTVCVGWAKNPMLQRIQEIDSRIPITMIYGSRSWVDSESGWAVKDLRKDSVVDVHVVKGSGHHVYSEQASEFNTLVRRACDFADSLARQEEEAGEALRLDGDDEASTRETLARSVSVLTMKDNPPRVGVVLD</sequence>
<evidence type="ECO:0000313" key="2">
    <source>
        <dbReference type="Proteomes" id="UP000695022"/>
    </source>
</evidence>
<accession>A0ABM1EI87</accession>
<name>A0ABM1EI87_PRICU</name>
<evidence type="ECO:0000256" key="1">
    <source>
        <dbReference type="ARBA" id="ARBA00038097"/>
    </source>
</evidence>
<reference evidence="3" key="1">
    <citation type="submission" date="2025-08" db="UniProtKB">
        <authorList>
            <consortium name="RefSeq"/>
        </authorList>
    </citation>
    <scope>IDENTIFICATION</scope>
</reference>
<dbReference type="PANTHER" id="PTHR42886">
    <property type="entry name" value="RE40534P-RELATED"/>
    <property type="match status" value="1"/>
</dbReference>
<dbReference type="InterPro" id="IPR029058">
    <property type="entry name" value="AB_hydrolase_fold"/>
</dbReference>
<gene>
    <name evidence="3" type="primary">LOC106812525</name>
</gene>
<proteinExistence type="inferred from homology"/>
<protein>
    <submittedName>
        <fullName evidence="3">Abhydrolase domain-containing protein 4-like</fullName>
    </submittedName>
</protein>
<organism evidence="2 3">
    <name type="scientific">Priapulus caudatus</name>
    <name type="common">Priapulid worm</name>
    <dbReference type="NCBI Taxonomy" id="37621"/>
    <lineage>
        <taxon>Eukaryota</taxon>
        <taxon>Metazoa</taxon>
        <taxon>Ecdysozoa</taxon>
        <taxon>Scalidophora</taxon>
        <taxon>Priapulida</taxon>
        <taxon>Priapulimorpha</taxon>
        <taxon>Priapulimorphida</taxon>
        <taxon>Priapulidae</taxon>
        <taxon>Priapulus</taxon>
    </lineage>
</organism>
<dbReference type="Proteomes" id="UP000695022">
    <property type="component" value="Unplaced"/>
</dbReference>
<dbReference type="GeneID" id="106812525"/>
<dbReference type="RefSeq" id="XP_014671908.1">
    <property type="nucleotide sequence ID" value="XM_014816422.1"/>
</dbReference>
<dbReference type="SUPFAM" id="SSF53474">
    <property type="entry name" value="alpha/beta-Hydrolases"/>
    <property type="match status" value="1"/>
</dbReference>
<comment type="similarity">
    <text evidence="1">Belongs to the peptidase S33 family. ABHD4/ABHD5 subfamily.</text>
</comment>
<keyword evidence="2" id="KW-1185">Reference proteome</keyword>
<evidence type="ECO:0000313" key="3">
    <source>
        <dbReference type="RefSeq" id="XP_014671908.1"/>
    </source>
</evidence>